<keyword evidence="4" id="KW-0646">Protease inhibitor</keyword>
<gene>
    <name evidence="14" type="primary">LOC117660628</name>
</gene>
<evidence type="ECO:0000256" key="2">
    <source>
        <dbReference type="ARBA" id="ARBA00010158"/>
    </source>
</evidence>
<evidence type="ECO:0000259" key="12">
    <source>
        <dbReference type="PROSITE" id="PS51468"/>
    </source>
</evidence>
<dbReference type="InterPro" id="IPR036465">
    <property type="entry name" value="vWFA_dom_sf"/>
</dbReference>
<dbReference type="CDD" id="cd01461">
    <property type="entry name" value="vWA_interalpha_trypsin_inhibitor"/>
    <property type="match status" value="1"/>
</dbReference>
<dbReference type="RefSeq" id="XP_060544999.1">
    <property type="nucleotide sequence ID" value="XM_060689016.1"/>
</dbReference>
<dbReference type="GeneID" id="117660628"/>
<keyword evidence="3" id="KW-0964">Secreted</keyword>
<evidence type="ECO:0000256" key="8">
    <source>
        <dbReference type="ARBA" id="ARBA00023180"/>
    </source>
</evidence>
<dbReference type="Pfam" id="PF08487">
    <property type="entry name" value="VIT"/>
    <property type="match status" value="1"/>
</dbReference>
<evidence type="ECO:0000256" key="4">
    <source>
        <dbReference type="ARBA" id="ARBA00022690"/>
    </source>
</evidence>
<name>A0ABM3Z9F0_PANGU</name>
<dbReference type="Pfam" id="PF06668">
    <property type="entry name" value="ITI_HC_C"/>
    <property type="match status" value="1"/>
</dbReference>
<dbReference type="Gene3D" id="3.40.50.410">
    <property type="entry name" value="von Willebrand factor, type A domain"/>
    <property type="match status" value="1"/>
</dbReference>
<keyword evidence="7" id="KW-0654">Proteoglycan</keyword>
<sequence length="925" mass="104331">MGKRIPFYILLALIPALVISDILINPLRNIKKRSATDVHTHAIEIYWVKIDCSVTSRFSRNVITSRAVNRANVSKEAQFDVELPKTAFISNFTLTIDGVTYPGIIKEKEAAQKQYQQAVSRGQTAGLVKAAGRKTEKFSVSVNIASSSKVTFQLTYEELLKRKFGKYEIFIKVNPKQLVNKFEIEANIFEPQGISELDVEGTFLNNELLPVVKKSFSGKKGHVSFSPTIEQQRTCDNCTTTLLQGDFVIKYDVNRDSPNNLQVVNGYFVHFFAPKILERLPKNVAFVIDVSGSMYGQKIRQAREALTKIVEDLKEEDHFNIILFGSSVSTWKDDLIQATPENVNQSKEFISHIQDSGATDLNGGLLTGIDMLNKAHETKSVPERSASLVIMLTDGDPTAGVTNLGQIQENAKNATKGRYPIYNLGFGYDVDYAFLERIATENNGVARRIFEDSDAALQLQHGFYDEVANPLLTEVELDYKENAISDLTQNSFKHYYDGSEIVVAGRITDNDLNSITAEVKAQGALNEVTYSEQADVEETTKAFKEQQYIFGEYIERFWAYLTIQQLLEARAVAQGDEKENITAKALELSLKYKFVTPLTSMVVTKPEGNNVTEAVADKPQKVQILYEVEMKELQIEMYHSYEMKFISGRMKGNKILMHFFYAGKLQVSSYLPPSIVPDYYSSVDGDPHFIIAVPQKEDALCFNINEEPGVVVNLIRDPVTGFTVNGQLIGDKKSINNVKPQNTYFGKLGIVTMNQNVRLEITTQNVILQNGMERRIFSWFHEVDLQQPGLTLIIKRKESLEVSMDNGAKFIVVLHQVWKHPLRQDFLGFYMIDSHRLSEQTHGLLGQFFHPIDFDILEVHPGSDPEKLDATMIVKNNHLTVTRGWQKDYVADIQQGANIPCWLIHNNGDGLIDGNHTDYIVPSIF</sequence>
<comment type="similarity">
    <text evidence="2">Belongs to the ITIH family.</text>
</comment>
<evidence type="ECO:0000256" key="3">
    <source>
        <dbReference type="ARBA" id="ARBA00022525"/>
    </source>
</evidence>
<dbReference type="PANTHER" id="PTHR10338">
    <property type="entry name" value="INTER-ALPHA-TRYPSIN INHIBITOR HEAVY CHAIN FAMILY MEMBER"/>
    <property type="match status" value="1"/>
</dbReference>
<dbReference type="PANTHER" id="PTHR10338:SF115">
    <property type="entry name" value="INTER-ALPHA-TRYPSIN INHIBITOR HEAVY CHAIN H3"/>
    <property type="match status" value="1"/>
</dbReference>
<proteinExistence type="inferred from homology"/>
<evidence type="ECO:0000313" key="13">
    <source>
        <dbReference type="Proteomes" id="UP001652622"/>
    </source>
</evidence>
<evidence type="ECO:0000313" key="14">
    <source>
        <dbReference type="RefSeq" id="XP_060544999.1"/>
    </source>
</evidence>
<accession>A0ABM3Z9F0</accession>
<evidence type="ECO:0000256" key="9">
    <source>
        <dbReference type="ARBA" id="ARBA00037051"/>
    </source>
</evidence>
<feature type="domain" description="VWFA" evidence="11">
    <location>
        <begin position="283"/>
        <end position="467"/>
    </location>
</feature>
<dbReference type="InterPro" id="IPR050934">
    <property type="entry name" value="ITIH"/>
</dbReference>
<evidence type="ECO:0000256" key="5">
    <source>
        <dbReference type="ARBA" id="ARBA00022729"/>
    </source>
</evidence>
<dbReference type="SUPFAM" id="SSF53300">
    <property type="entry name" value="vWA-like"/>
    <property type="match status" value="1"/>
</dbReference>
<feature type="domain" description="VIT" evidence="12">
    <location>
        <begin position="29"/>
        <end position="158"/>
    </location>
</feature>
<evidence type="ECO:0000259" key="11">
    <source>
        <dbReference type="PROSITE" id="PS50234"/>
    </source>
</evidence>
<dbReference type="SMART" id="SM00609">
    <property type="entry name" value="VIT"/>
    <property type="match status" value="1"/>
</dbReference>
<keyword evidence="5" id="KW-0732">Signal</keyword>
<reference evidence="14" key="1">
    <citation type="submission" date="2025-08" db="UniProtKB">
        <authorList>
            <consortium name="RefSeq"/>
        </authorList>
    </citation>
    <scope>IDENTIFICATION</scope>
    <source>
        <tissue evidence="14">Blood</tissue>
    </source>
</reference>
<keyword evidence="8" id="KW-0325">Glycoprotein</keyword>
<dbReference type="InterPro" id="IPR013694">
    <property type="entry name" value="VIT"/>
</dbReference>
<dbReference type="Pfam" id="PF00092">
    <property type="entry name" value="VWA"/>
    <property type="match status" value="1"/>
</dbReference>
<evidence type="ECO:0000256" key="6">
    <source>
        <dbReference type="ARBA" id="ARBA00022900"/>
    </source>
</evidence>
<comment type="subcellular location">
    <subcellularLocation>
        <location evidence="1">Secreted</location>
    </subcellularLocation>
</comment>
<dbReference type="InterPro" id="IPR010600">
    <property type="entry name" value="ITI_HC_C"/>
</dbReference>
<comment type="function">
    <text evidence="9">May act as a carrier of hyaluronan in serum or as a binding protein between hyaluronan and other matrix protein, including those on cell surfaces in tissues to regulate the localization, synthesis and degradation of hyaluronan which are essential to cells undergoing biological processes.</text>
</comment>
<dbReference type="Proteomes" id="UP001652622">
    <property type="component" value="Unplaced"/>
</dbReference>
<evidence type="ECO:0000256" key="10">
    <source>
        <dbReference type="ARBA" id="ARBA00039924"/>
    </source>
</evidence>
<protein>
    <recommendedName>
        <fullName evidence="10">Inter-alpha-trypsin inhibitor heavy chain H3</fullName>
    </recommendedName>
</protein>
<dbReference type="InterPro" id="IPR002035">
    <property type="entry name" value="VWF_A"/>
</dbReference>
<dbReference type="SMART" id="SM00327">
    <property type="entry name" value="VWA"/>
    <property type="match status" value="1"/>
</dbReference>
<dbReference type="PROSITE" id="PS50234">
    <property type="entry name" value="VWFA"/>
    <property type="match status" value="1"/>
</dbReference>
<evidence type="ECO:0000256" key="7">
    <source>
        <dbReference type="ARBA" id="ARBA00022974"/>
    </source>
</evidence>
<keyword evidence="13" id="KW-1185">Reference proteome</keyword>
<keyword evidence="6" id="KW-0722">Serine protease inhibitor</keyword>
<dbReference type="PROSITE" id="PS51468">
    <property type="entry name" value="VIT"/>
    <property type="match status" value="1"/>
</dbReference>
<evidence type="ECO:0000256" key="1">
    <source>
        <dbReference type="ARBA" id="ARBA00004613"/>
    </source>
</evidence>
<organism evidence="13 14">
    <name type="scientific">Pantherophis guttatus</name>
    <name type="common">Corn snake</name>
    <name type="synonym">Elaphe guttata</name>
    <dbReference type="NCBI Taxonomy" id="94885"/>
    <lineage>
        <taxon>Eukaryota</taxon>
        <taxon>Metazoa</taxon>
        <taxon>Chordata</taxon>
        <taxon>Craniata</taxon>
        <taxon>Vertebrata</taxon>
        <taxon>Euteleostomi</taxon>
        <taxon>Lepidosauria</taxon>
        <taxon>Squamata</taxon>
        <taxon>Bifurcata</taxon>
        <taxon>Unidentata</taxon>
        <taxon>Episquamata</taxon>
        <taxon>Toxicofera</taxon>
        <taxon>Serpentes</taxon>
        <taxon>Colubroidea</taxon>
        <taxon>Colubridae</taxon>
        <taxon>Colubrinae</taxon>
        <taxon>Pantherophis</taxon>
    </lineage>
</organism>